<dbReference type="InterPro" id="IPR028098">
    <property type="entry name" value="Glyco_trans_4-like_N"/>
</dbReference>
<dbReference type="Pfam" id="PF13439">
    <property type="entry name" value="Glyco_transf_4"/>
    <property type="match status" value="1"/>
</dbReference>
<dbReference type="EMBL" id="CP025746">
    <property type="protein sequence ID" value="QAA32346.1"/>
    <property type="molecule type" value="Genomic_DNA"/>
</dbReference>
<dbReference type="InterPro" id="IPR001296">
    <property type="entry name" value="Glyco_trans_1"/>
</dbReference>
<organism evidence="3 4">
    <name type="scientific">Clostridium manihotivorum</name>
    <dbReference type="NCBI Taxonomy" id="2320868"/>
    <lineage>
        <taxon>Bacteria</taxon>
        <taxon>Bacillati</taxon>
        <taxon>Bacillota</taxon>
        <taxon>Clostridia</taxon>
        <taxon>Eubacteriales</taxon>
        <taxon>Clostridiaceae</taxon>
        <taxon>Clostridium</taxon>
    </lineage>
</organism>
<dbReference type="PANTHER" id="PTHR45947">
    <property type="entry name" value="SULFOQUINOVOSYL TRANSFERASE SQD2"/>
    <property type="match status" value="1"/>
</dbReference>
<evidence type="ECO:0000259" key="1">
    <source>
        <dbReference type="Pfam" id="PF00534"/>
    </source>
</evidence>
<dbReference type="KEGG" id="cmah:C1I91_12245"/>
<proteinExistence type="predicted"/>
<name>A0A410DTD5_9CLOT</name>
<dbReference type="SUPFAM" id="SSF53756">
    <property type="entry name" value="UDP-Glycosyltransferase/glycogen phosphorylase"/>
    <property type="match status" value="1"/>
</dbReference>
<evidence type="ECO:0000259" key="2">
    <source>
        <dbReference type="Pfam" id="PF13439"/>
    </source>
</evidence>
<sequence length="370" mass="42603">MKVALFSDTFSPQINGVTNTLDKLIKYFNEKNIEYMVFAPKYDANSTDSNIERFYSLSLFLYPECRVAFPNIFRVSKALLQFKPDIIHNMTEFSMGVAGLNFGKKHNIPTISNYTTNFSQYTEYYNLEFLKESIWNYMRWFHNQNNITTCPSKETERILNDNGISKTKIFSRGVEVESFNPDYRNEELRKSLGIEGKTVFLYVGRISFEKDLDVLSDSYKAIKEKYQDEVALILTGDGPYLDKCKNMFSEDTIFTGFKKGRELSELYASSDIFVCPSSTETFGNVVLEAMASGLVVIGADAGGVGEIIDNRNTGIKFKPKDHKELYDCMEELIENQSFRKYLIANALEYIKSKSWDRIIQELISTYEKVL</sequence>
<dbReference type="Gene3D" id="3.40.50.2000">
    <property type="entry name" value="Glycogen Phosphorylase B"/>
    <property type="match status" value="2"/>
</dbReference>
<dbReference type="PANTHER" id="PTHR45947:SF3">
    <property type="entry name" value="SULFOQUINOVOSYL TRANSFERASE SQD2"/>
    <property type="match status" value="1"/>
</dbReference>
<keyword evidence="3" id="KW-0808">Transferase</keyword>
<dbReference type="InterPro" id="IPR050194">
    <property type="entry name" value="Glycosyltransferase_grp1"/>
</dbReference>
<feature type="domain" description="Glycosyltransferase subfamily 4-like N-terminal" evidence="2">
    <location>
        <begin position="14"/>
        <end position="177"/>
    </location>
</feature>
<dbReference type="RefSeq" id="WP_128213133.1">
    <property type="nucleotide sequence ID" value="NZ_CP025746.1"/>
</dbReference>
<dbReference type="Proteomes" id="UP000286268">
    <property type="component" value="Chromosome"/>
</dbReference>
<gene>
    <name evidence="3" type="ORF">C1I91_12245</name>
</gene>
<dbReference type="OrthoDB" id="9802525at2"/>
<feature type="domain" description="Glycosyl transferase family 1" evidence="1">
    <location>
        <begin position="186"/>
        <end position="346"/>
    </location>
</feature>
<evidence type="ECO:0000313" key="3">
    <source>
        <dbReference type="EMBL" id="QAA32346.1"/>
    </source>
</evidence>
<dbReference type="GO" id="GO:0016758">
    <property type="term" value="F:hexosyltransferase activity"/>
    <property type="evidence" value="ECO:0007669"/>
    <property type="project" value="TreeGrafter"/>
</dbReference>
<reference evidence="3 4" key="1">
    <citation type="submission" date="2018-01" db="EMBL/GenBank/DDBJ databases">
        <title>Genome Sequencing and Assembly of Anaerobacter polyendosporus strain CT4.</title>
        <authorList>
            <person name="Tachaapaikoon C."/>
            <person name="Sutheeworapong S."/>
            <person name="Jenjaroenpun P."/>
            <person name="Wongsurawat T."/>
            <person name="Nookeaw I."/>
            <person name="Cheawchanlertfa P."/>
            <person name="Kosugi A."/>
            <person name="Cheevadhanarak S."/>
            <person name="Ratanakhanokchai K."/>
        </authorList>
    </citation>
    <scope>NUCLEOTIDE SEQUENCE [LARGE SCALE GENOMIC DNA]</scope>
    <source>
        <strain evidence="3 4">CT4</strain>
    </source>
</reference>
<dbReference type="Pfam" id="PF00534">
    <property type="entry name" value="Glycos_transf_1"/>
    <property type="match status" value="1"/>
</dbReference>
<keyword evidence="4" id="KW-1185">Reference proteome</keyword>
<dbReference type="AlphaFoldDB" id="A0A410DTD5"/>
<evidence type="ECO:0000313" key="4">
    <source>
        <dbReference type="Proteomes" id="UP000286268"/>
    </source>
</evidence>
<protein>
    <submittedName>
        <fullName evidence="3">Glycosyltransferase family 1 protein</fullName>
    </submittedName>
</protein>
<dbReference type="CDD" id="cd03814">
    <property type="entry name" value="GT4-like"/>
    <property type="match status" value="1"/>
</dbReference>
<accession>A0A410DTD5</accession>